<dbReference type="Pfam" id="PF00550">
    <property type="entry name" value="PP-binding"/>
    <property type="match status" value="1"/>
</dbReference>
<proteinExistence type="predicted"/>
<evidence type="ECO:0000313" key="5">
    <source>
        <dbReference type="Proteomes" id="UP000006001"/>
    </source>
</evidence>
<dbReference type="GeneID" id="85008102"/>
<dbReference type="SUPFAM" id="SSF47336">
    <property type="entry name" value="ACP-like"/>
    <property type="match status" value="1"/>
</dbReference>
<gene>
    <name evidence="4" type="ORF">HMPREF0762_01846</name>
</gene>
<dbReference type="InterPro" id="IPR006162">
    <property type="entry name" value="Ppantetheine_attach_site"/>
</dbReference>
<organism evidence="4 5">
    <name type="scientific">Slackia exigua (strain ATCC 700122 / DSM 15923 / CIP 105133 / JCM 11022 / KCTC 5966 / S-7)</name>
    <dbReference type="NCBI Taxonomy" id="649764"/>
    <lineage>
        <taxon>Bacteria</taxon>
        <taxon>Bacillati</taxon>
        <taxon>Actinomycetota</taxon>
        <taxon>Coriobacteriia</taxon>
        <taxon>Eggerthellales</taxon>
        <taxon>Eggerthellaceae</taxon>
        <taxon>Slackia</taxon>
    </lineage>
</organism>
<reference evidence="4" key="1">
    <citation type="submission" date="2009-10" db="EMBL/GenBank/DDBJ databases">
        <authorList>
            <person name="Weinstock G."/>
            <person name="Sodergren E."/>
            <person name="Clifton S."/>
            <person name="Fulton L."/>
            <person name="Fulton B."/>
            <person name="Courtney L."/>
            <person name="Fronick C."/>
            <person name="Harrison M."/>
            <person name="Strong C."/>
            <person name="Farmer C."/>
            <person name="Delahaunty K."/>
            <person name="Markovic C."/>
            <person name="Hall O."/>
            <person name="Minx P."/>
            <person name="Tomlinson C."/>
            <person name="Mitreva M."/>
            <person name="Nelson J."/>
            <person name="Hou S."/>
            <person name="Wollam A."/>
            <person name="Pepin K.H."/>
            <person name="Johnson M."/>
            <person name="Bhonagiri V."/>
            <person name="Nash W.E."/>
            <person name="Warren W."/>
            <person name="Chinwalla A."/>
            <person name="Mardis E.R."/>
            <person name="Wilson R.K."/>
        </authorList>
    </citation>
    <scope>NUCLEOTIDE SEQUENCE [LARGE SCALE GENOMIC DNA]</scope>
    <source>
        <strain evidence="4">ATCC 700122</strain>
    </source>
</reference>
<name>D0WJ21_SLAES</name>
<dbReference type="EMBL" id="ACUX02000019">
    <property type="protein sequence ID" value="EEZ60369.1"/>
    <property type="molecule type" value="Genomic_DNA"/>
</dbReference>
<feature type="domain" description="Carrier" evidence="3">
    <location>
        <begin position="1"/>
        <end position="73"/>
    </location>
</feature>
<dbReference type="eggNOG" id="COG0236">
    <property type="taxonomic scope" value="Bacteria"/>
</dbReference>
<dbReference type="Gene3D" id="1.10.1200.10">
    <property type="entry name" value="ACP-like"/>
    <property type="match status" value="1"/>
</dbReference>
<dbReference type="STRING" id="649764.HMPREF0762_01846"/>
<evidence type="ECO:0000259" key="3">
    <source>
        <dbReference type="PROSITE" id="PS50075"/>
    </source>
</evidence>
<evidence type="ECO:0000313" key="4">
    <source>
        <dbReference type="EMBL" id="EEZ60369.1"/>
    </source>
</evidence>
<evidence type="ECO:0000256" key="1">
    <source>
        <dbReference type="ARBA" id="ARBA00022450"/>
    </source>
</evidence>
<dbReference type="AlphaFoldDB" id="D0WJ21"/>
<keyword evidence="2" id="KW-0597">Phosphoprotein</keyword>
<dbReference type="PROSITE" id="PS00012">
    <property type="entry name" value="PHOSPHOPANTETHEINE"/>
    <property type="match status" value="1"/>
</dbReference>
<dbReference type="RefSeq" id="WP_006363127.1">
    <property type="nucleotide sequence ID" value="NZ_GG700631.1"/>
</dbReference>
<dbReference type="InterPro" id="IPR036736">
    <property type="entry name" value="ACP-like_sf"/>
</dbReference>
<dbReference type="PROSITE" id="PS50075">
    <property type="entry name" value="CARRIER"/>
    <property type="match status" value="1"/>
</dbReference>
<evidence type="ECO:0000256" key="2">
    <source>
        <dbReference type="ARBA" id="ARBA00022553"/>
    </source>
</evidence>
<comment type="caution">
    <text evidence="4">The sequence shown here is derived from an EMBL/GenBank/DDBJ whole genome shotgun (WGS) entry which is preliminary data.</text>
</comment>
<dbReference type="Proteomes" id="UP000006001">
    <property type="component" value="Unassembled WGS sequence"/>
</dbReference>
<sequence length="73" mass="7948">MDTLATIKAILNDRLDIDPESVTETSTFASLGIDSLDMVELVCELEDQLGIDFGEPEGIDDMAQLVAYVDGLR</sequence>
<dbReference type="HOGENOM" id="CLU_108696_5_0_11"/>
<protein>
    <submittedName>
        <fullName evidence="4">Acyl carrier protein</fullName>
    </submittedName>
</protein>
<dbReference type="InterPro" id="IPR009081">
    <property type="entry name" value="PP-bd_ACP"/>
</dbReference>
<accession>D0WJ21</accession>
<keyword evidence="5" id="KW-1185">Reference proteome</keyword>
<keyword evidence="1" id="KW-0596">Phosphopantetheine</keyword>
<dbReference type="OrthoDB" id="9806381at2"/>